<keyword evidence="1" id="KW-0812">Transmembrane</keyword>
<keyword evidence="1" id="KW-1133">Transmembrane helix</keyword>
<name>A0A6J4P9U8_9RHOB</name>
<dbReference type="EMBL" id="CADCUU010000222">
    <property type="protein sequence ID" value="CAA9410214.1"/>
    <property type="molecule type" value="Genomic_DNA"/>
</dbReference>
<proteinExistence type="predicted"/>
<protein>
    <submittedName>
        <fullName evidence="2">Uncharacterized protein</fullName>
    </submittedName>
</protein>
<organism evidence="2">
    <name type="scientific">uncultured Rubellimicrobium sp</name>
    <dbReference type="NCBI Taxonomy" id="543078"/>
    <lineage>
        <taxon>Bacteria</taxon>
        <taxon>Pseudomonadati</taxon>
        <taxon>Pseudomonadota</taxon>
        <taxon>Alphaproteobacteria</taxon>
        <taxon>Rhodobacterales</taxon>
        <taxon>Roseobacteraceae</taxon>
        <taxon>Rubellimicrobium</taxon>
        <taxon>environmental samples</taxon>
    </lineage>
</organism>
<gene>
    <name evidence="2" type="ORF">AVDCRST_MAG15-1599</name>
</gene>
<dbReference type="AlphaFoldDB" id="A0A6J4P9U8"/>
<evidence type="ECO:0000256" key="1">
    <source>
        <dbReference type="SAM" id="Phobius"/>
    </source>
</evidence>
<sequence>MTMGHLMLGLLGGFGAFVMALVQGQPAWMALLLYTSVGNLCLAGSLLTGWLLDRVRQPPGPPRQTARLPQAYAPLALRAGH</sequence>
<reference evidence="2" key="1">
    <citation type="submission" date="2020-02" db="EMBL/GenBank/DDBJ databases">
        <authorList>
            <person name="Meier V. D."/>
        </authorList>
    </citation>
    <scope>NUCLEOTIDE SEQUENCE</scope>
    <source>
        <strain evidence="2">AVDCRST_MAG15</strain>
    </source>
</reference>
<keyword evidence="1" id="KW-0472">Membrane</keyword>
<feature type="transmembrane region" description="Helical" evidence="1">
    <location>
        <begin position="34"/>
        <end position="52"/>
    </location>
</feature>
<evidence type="ECO:0000313" key="2">
    <source>
        <dbReference type="EMBL" id="CAA9410214.1"/>
    </source>
</evidence>
<accession>A0A6J4P9U8</accession>